<dbReference type="GO" id="GO:0016740">
    <property type="term" value="F:transferase activity"/>
    <property type="evidence" value="ECO:0007669"/>
    <property type="project" value="UniProtKB-KW"/>
</dbReference>
<keyword evidence="1" id="KW-0808">Transferase</keyword>
<evidence type="ECO:0000313" key="2">
    <source>
        <dbReference type="Proteomes" id="UP000238426"/>
    </source>
</evidence>
<dbReference type="SUPFAM" id="SSF55729">
    <property type="entry name" value="Acyl-CoA N-acyltransferases (Nat)"/>
    <property type="match status" value="1"/>
</dbReference>
<reference evidence="1 2" key="1">
    <citation type="submission" date="2018-03" db="EMBL/GenBank/DDBJ databases">
        <title>Mesoflavibacter sp. HG37 and Mesoflavibacter sp. HG96 sp.nov., two marine bacteria isolated from seawater of Western Pacific Ocean.</title>
        <authorList>
            <person name="Cheng H."/>
            <person name="Wu Y.-H."/>
            <person name="Guo L.-L."/>
            <person name="Xu X.-W."/>
        </authorList>
    </citation>
    <scope>NUCLEOTIDE SEQUENCE [LARGE SCALE GENOMIC DNA]</scope>
    <source>
        <strain evidence="1 2">KCTC 32269</strain>
    </source>
</reference>
<dbReference type="OrthoDB" id="1149100at2"/>
<dbReference type="Proteomes" id="UP000238426">
    <property type="component" value="Unassembled WGS sequence"/>
</dbReference>
<dbReference type="AlphaFoldDB" id="A0A2T1N5D4"/>
<sequence>MIDADALVDNEFLRQFEYTYQNELATIEYALQDRKIFLTKLHIPEGIENEDFEYHFIKTVLDKIKENDSLSVMPTHAKIVKFIRKNRLYKSMLPIGVRI</sequence>
<comment type="caution">
    <text evidence="1">The sequence shown here is derived from an EMBL/GenBank/DDBJ whole genome shotgun (WGS) entry which is preliminary data.</text>
</comment>
<organism evidence="1 2">
    <name type="scientific">Aurantibacter aestuarii</name>
    <dbReference type="NCBI Taxonomy" id="1266046"/>
    <lineage>
        <taxon>Bacteria</taxon>
        <taxon>Pseudomonadati</taxon>
        <taxon>Bacteroidota</taxon>
        <taxon>Flavobacteriia</taxon>
        <taxon>Flavobacteriales</taxon>
        <taxon>Flavobacteriaceae</taxon>
        <taxon>Aurantibacter</taxon>
    </lineage>
</organism>
<proteinExistence type="predicted"/>
<name>A0A2T1N5D4_9FLAO</name>
<dbReference type="EMBL" id="PXOQ01000015">
    <property type="protein sequence ID" value="PSG86474.1"/>
    <property type="molecule type" value="Genomic_DNA"/>
</dbReference>
<dbReference type="Gene3D" id="3.40.630.30">
    <property type="match status" value="1"/>
</dbReference>
<gene>
    <name evidence="1" type="ORF">C7H52_12375</name>
</gene>
<protein>
    <submittedName>
        <fullName evidence="1">N-acetyltransferase</fullName>
    </submittedName>
</protein>
<accession>A0A2T1N5D4</accession>
<dbReference type="InterPro" id="IPR016181">
    <property type="entry name" value="Acyl_CoA_acyltransferase"/>
</dbReference>
<dbReference type="RefSeq" id="WP_106464214.1">
    <property type="nucleotide sequence ID" value="NZ_PXOQ01000015.1"/>
</dbReference>
<evidence type="ECO:0000313" key="1">
    <source>
        <dbReference type="EMBL" id="PSG86474.1"/>
    </source>
</evidence>
<keyword evidence="2" id="KW-1185">Reference proteome</keyword>